<accession>A1HQ89</accession>
<evidence type="ECO:0000256" key="1">
    <source>
        <dbReference type="ARBA" id="ARBA00000085"/>
    </source>
</evidence>
<dbReference type="Proteomes" id="UP000005139">
    <property type="component" value="Unassembled WGS sequence"/>
</dbReference>
<reference evidence="9 10" key="1">
    <citation type="submission" date="2007-01" db="EMBL/GenBank/DDBJ databases">
        <title>Annotation of the draft genome assembly of Thermosinus carboxydivorans Nor1.</title>
        <authorList>
            <consortium name="US DOE Joint Genome Institute (JGI-ORNL)"/>
            <person name="Larimer F."/>
            <person name="Land M."/>
            <person name="Hauser L."/>
        </authorList>
    </citation>
    <scope>NUCLEOTIDE SEQUENCE [LARGE SCALE GENOMIC DNA]</scope>
    <source>
        <strain evidence="9 10">Nor1</strain>
    </source>
</reference>
<evidence type="ECO:0000256" key="2">
    <source>
        <dbReference type="ARBA" id="ARBA00012438"/>
    </source>
</evidence>
<keyword evidence="5 9" id="KW-0418">Kinase</keyword>
<reference evidence="9 10" key="2">
    <citation type="submission" date="2007-01" db="EMBL/GenBank/DDBJ databases">
        <title>Sequencing of the draft genome and assembly of Thermosinus carboxydivorans Nor1.</title>
        <authorList>
            <consortium name="US DOE Joint Genome Institute (JGI-PGF)"/>
            <person name="Copeland A."/>
            <person name="Lucas S."/>
            <person name="Lapidus A."/>
            <person name="Barry K."/>
            <person name="Glavina del Rio T."/>
            <person name="Dalin E."/>
            <person name="Tice H."/>
            <person name="Bruce D."/>
            <person name="Pitluck S."/>
            <person name="Richardson P."/>
        </authorList>
    </citation>
    <scope>NUCLEOTIDE SEQUENCE [LARGE SCALE GENOMIC DNA]</scope>
    <source>
        <strain evidence="9 10">Nor1</strain>
    </source>
</reference>
<dbReference type="AlphaFoldDB" id="A1HQ89"/>
<dbReference type="EMBL" id="AAWL01000007">
    <property type="protein sequence ID" value="EAX47702.1"/>
    <property type="molecule type" value="Genomic_DNA"/>
</dbReference>
<dbReference type="InterPro" id="IPR005467">
    <property type="entry name" value="His_kinase_dom"/>
</dbReference>
<dbReference type="InterPro" id="IPR036890">
    <property type="entry name" value="HATPase_C_sf"/>
</dbReference>
<dbReference type="SUPFAM" id="SSF55874">
    <property type="entry name" value="ATPase domain of HSP90 chaperone/DNA topoisomerase II/histidine kinase"/>
    <property type="match status" value="1"/>
</dbReference>
<keyword evidence="7" id="KW-0902">Two-component regulatory system</keyword>
<feature type="domain" description="Histidine kinase" evidence="8">
    <location>
        <begin position="1"/>
        <end position="107"/>
    </location>
</feature>
<evidence type="ECO:0000313" key="10">
    <source>
        <dbReference type="Proteomes" id="UP000005139"/>
    </source>
</evidence>
<dbReference type="eggNOG" id="COG3852">
    <property type="taxonomic scope" value="Bacteria"/>
</dbReference>
<comment type="catalytic activity">
    <reaction evidence="1">
        <text>ATP + protein L-histidine = ADP + protein N-phospho-L-histidine.</text>
        <dbReference type="EC" id="2.7.13.3"/>
    </reaction>
</comment>
<keyword evidence="6" id="KW-0067">ATP-binding</keyword>
<dbReference type="SMART" id="SM00387">
    <property type="entry name" value="HATPase_c"/>
    <property type="match status" value="1"/>
</dbReference>
<keyword evidence="10" id="KW-1185">Reference proteome</keyword>
<dbReference type="GO" id="GO:0004673">
    <property type="term" value="F:protein histidine kinase activity"/>
    <property type="evidence" value="ECO:0007669"/>
    <property type="project" value="UniProtKB-EC"/>
</dbReference>
<organism evidence="9 10">
    <name type="scientific">Thermosinus carboxydivorans Nor1</name>
    <dbReference type="NCBI Taxonomy" id="401526"/>
    <lineage>
        <taxon>Bacteria</taxon>
        <taxon>Bacillati</taxon>
        <taxon>Bacillota</taxon>
        <taxon>Negativicutes</taxon>
        <taxon>Selenomonadales</taxon>
        <taxon>Sporomusaceae</taxon>
        <taxon>Thermosinus</taxon>
    </lineage>
</organism>
<dbReference type="PANTHER" id="PTHR43065:SF46">
    <property type="entry name" value="C4-DICARBOXYLATE TRANSPORT SENSOR PROTEIN DCTB"/>
    <property type="match status" value="1"/>
</dbReference>
<dbReference type="PANTHER" id="PTHR43065">
    <property type="entry name" value="SENSOR HISTIDINE KINASE"/>
    <property type="match status" value="1"/>
</dbReference>
<dbReference type="GO" id="GO:0005524">
    <property type="term" value="F:ATP binding"/>
    <property type="evidence" value="ECO:0007669"/>
    <property type="project" value="UniProtKB-KW"/>
</dbReference>
<evidence type="ECO:0000313" key="9">
    <source>
        <dbReference type="EMBL" id="EAX47702.1"/>
    </source>
</evidence>
<dbReference type="OrthoDB" id="9815750at2"/>
<evidence type="ECO:0000256" key="5">
    <source>
        <dbReference type="ARBA" id="ARBA00022777"/>
    </source>
</evidence>
<comment type="caution">
    <text evidence="9">The sequence shown here is derived from an EMBL/GenBank/DDBJ whole genome shotgun (WGS) entry which is preliminary data.</text>
</comment>
<dbReference type="Gene3D" id="3.30.565.10">
    <property type="entry name" value="Histidine kinase-like ATPase, C-terminal domain"/>
    <property type="match status" value="1"/>
</dbReference>
<evidence type="ECO:0000256" key="3">
    <source>
        <dbReference type="ARBA" id="ARBA00022679"/>
    </source>
</evidence>
<evidence type="ECO:0000256" key="4">
    <source>
        <dbReference type="ARBA" id="ARBA00022741"/>
    </source>
</evidence>
<dbReference type="EC" id="2.7.13.3" evidence="2"/>
<dbReference type="GO" id="GO:0000160">
    <property type="term" value="P:phosphorelay signal transduction system"/>
    <property type="evidence" value="ECO:0007669"/>
    <property type="project" value="UniProtKB-KW"/>
</dbReference>
<evidence type="ECO:0000256" key="7">
    <source>
        <dbReference type="ARBA" id="ARBA00023012"/>
    </source>
</evidence>
<dbReference type="InterPro" id="IPR004358">
    <property type="entry name" value="Sig_transdc_His_kin-like_C"/>
</dbReference>
<keyword evidence="4" id="KW-0547">Nucleotide-binding</keyword>
<sequence length="108" mass="11294">MDKNQIRQALLNICQNAIEAMPGGGKLKLRLGMAQGAVFVEVTDTGCGIPAEQLPNLGVPFYTAKVNGTGLGLSIAYSIINAHNGRIEVNSQVGQGTTFRILIPAVSA</sequence>
<proteinExistence type="predicted"/>
<keyword evidence="3" id="KW-0808">Transferase</keyword>
<evidence type="ECO:0000259" key="8">
    <source>
        <dbReference type="PROSITE" id="PS50109"/>
    </source>
</evidence>
<dbReference type="Pfam" id="PF02518">
    <property type="entry name" value="HATPase_c"/>
    <property type="match status" value="1"/>
</dbReference>
<dbReference type="PRINTS" id="PR00344">
    <property type="entry name" value="BCTRLSENSOR"/>
</dbReference>
<dbReference type="PROSITE" id="PS50109">
    <property type="entry name" value="HIS_KIN"/>
    <property type="match status" value="1"/>
</dbReference>
<name>A1HQ89_9FIRM</name>
<gene>
    <name evidence="9" type="ORF">TcarDRAFT_1108</name>
</gene>
<evidence type="ECO:0000256" key="6">
    <source>
        <dbReference type="ARBA" id="ARBA00022840"/>
    </source>
</evidence>
<dbReference type="InterPro" id="IPR003594">
    <property type="entry name" value="HATPase_dom"/>
</dbReference>
<protein>
    <recommendedName>
        <fullName evidence="2">histidine kinase</fullName>
        <ecNumber evidence="2">2.7.13.3</ecNumber>
    </recommendedName>
</protein>